<keyword evidence="2 5" id="KW-0067">ATP-binding</keyword>
<feature type="domain" description="ABC transporter" evidence="4">
    <location>
        <begin position="4"/>
        <end position="259"/>
    </location>
</feature>
<gene>
    <name evidence="5" type="ORF">AMD01_19425</name>
</gene>
<protein>
    <submittedName>
        <fullName evidence="5">ABC transporter ATP-binding protein</fullName>
    </submittedName>
</protein>
<sequence>MIISAFDRITKSFGGAVVFEELSFEIHASDRIGLVGQNGSGKTTIFHILAGIEQADKGQRHLKKGLKIGHLAQISRFDDHLLVNDVLHNAFHELMKLGEAMKTLEEEMKGSQSEEAMQRLLNEYGKIQDQYVLSGGYEIESTIQKVVNGLQIQALVDQAFGALSGGEKTKIGLAYILLQQPDLLLLDEPTNHLDIDAVEWLEQFLRDYDGTVVVISHDRYFLDEVATKIFELDQGELFVSHHNYSGFLKEKEEKLLLEFQAYQEQQKKIKKMKETIKRLKEWANQANPPNAGLHRRARSMQKALDRIEQLKRPVLERKRMKLQFEQGARSGKDVIRMENVEKGFNQTVLLQDVNLHLQFQERAIIVGKNGTGKSTLLKLILDEHEADKGRIERGSNVKIGYLSQHIEPTYDSQTVIEAFRDIVSVTEGEARHILATFLFYGYAVFQKVKDLSGGEKMRLRLAQLMYQDVNLLILDEPTNHLDIESREVLEDALEHYEGTILAVSHDRYFLNKLSETTYWVEDNTLYRFAGNYTWAKQKLEEKRKSEEKHVPNEKEEIKIPQVKKILPIVQERKVEEEIEEVEASLQVIQQQLLVEKELSSLQSLYEKQQLLEEKREELYNLLE</sequence>
<evidence type="ECO:0000256" key="3">
    <source>
        <dbReference type="SAM" id="Coils"/>
    </source>
</evidence>
<dbReference type="PANTHER" id="PTHR42855">
    <property type="entry name" value="ABC TRANSPORTER ATP-BINDING SUBUNIT"/>
    <property type="match status" value="1"/>
</dbReference>
<keyword evidence="3" id="KW-0175">Coiled coil</keyword>
<organism evidence="5 6">
    <name type="scientific">Priestia koreensis</name>
    <dbReference type="NCBI Taxonomy" id="284581"/>
    <lineage>
        <taxon>Bacteria</taxon>
        <taxon>Bacillati</taxon>
        <taxon>Bacillota</taxon>
        <taxon>Bacilli</taxon>
        <taxon>Bacillales</taxon>
        <taxon>Bacillaceae</taxon>
        <taxon>Priestia</taxon>
    </lineage>
</organism>
<dbReference type="PROSITE" id="PS00211">
    <property type="entry name" value="ABC_TRANSPORTER_1"/>
    <property type="match status" value="1"/>
</dbReference>
<dbReference type="AlphaFoldDB" id="A0A0M0KRU4"/>
<feature type="coiled-coil region" evidence="3">
    <location>
        <begin position="87"/>
        <end position="114"/>
    </location>
</feature>
<dbReference type="Gene3D" id="3.40.50.300">
    <property type="entry name" value="P-loop containing nucleotide triphosphate hydrolases"/>
    <property type="match status" value="2"/>
</dbReference>
<dbReference type="FunFam" id="3.40.50.300:FF:001807">
    <property type="entry name" value="ABC transporter ATP-binding protein"/>
    <property type="match status" value="1"/>
</dbReference>
<feature type="domain" description="ABC transporter" evidence="4">
    <location>
        <begin position="335"/>
        <end position="547"/>
    </location>
</feature>
<accession>A0A0M0KRU4</accession>
<dbReference type="STRING" id="284581.AMD01_19425"/>
<dbReference type="Proteomes" id="UP000037558">
    <property type="component" value="Unassembled WGS sequence"/>
</dbReference>
<dbReference type="InterPro" id="IPR017871">
    <property type="entry name" value="ABC_transporter-like_CS"/>
</dbReference>
<dbReference type="CDD" id="cd03221">
    <property type="entry name" value="ABCF_EF-3"/>
    <property type="match status" value="2"/>
</dbReference>
<dbReference type="OrthoDB" id="9760950at2"/>
<dbReference type="SMART" id="SM00382">
    <property type="entry name" value="AAA"/>
    <property type="match status" value="2"/>
</dbReference>
<evidence type="ECO:0000313" key="5">
    <source>
        <dbReference type="EMBL" id="KOO41118.1"/>
    </source>
</evidence>
<dbReference type="InterPro" id="IPR051309">
    <property type="entry name" value="ABCF_ATPase"/>
</dbReference>
<dbReference type="PANTHER" id="PTHR42855:SF2">
    <property type="entry name" value="DRUG RESISTANCE ABC TRANSPORTER,ATP-BINDING PROTEIN"/>
    <property type="match status" value="1"/>
</dbReference>
<dbReference type="Pfam" id="PF00005">
    <property type="entry name" value="ABC_tran"/>
    <property type="match status" value="2"/>
</dbReference>
<comment type="caution">
    <text evidence="5">The sequence shown here is derived from an EMBL/GenBank/DDBJ whole genome shotgun (WGS) entry which is preliminary data.</text>
</comment>
<evidence type="ECO:0000256" key="1">
    <source>
        <dbReference type="ARBA" id="ARBA00022741"/>
    </source>
</evidence>
<dbReference type="InterPro" id="IPR027417">
    <property type="entry name" value="P-loop_NTPase"/>
</dbReference>
<keyword evidence="1" id="KW-0547">Nucleotide-binding</keyword>
<name>A0A0M0KRU4_9BACI</name>
<dbReference type="InterPro" id="IPR003593">
    <property type="entry name" value="AAA+_ATPase"/>
</dbReference>
<evidence type="ECO:0000256" key="2">
    <source>
        <dbReference type="ARBA" id="ARBA00022840"/>
    </source>
</evidence>
<reference evidence="6" key="1">
    <citation type="submission" date="2015-08" db="EMBL/GenBank/DDBJ databases">
        <title>Fjat-14210 dsm16467.</title>
        <authorList>
            <person name="Liu B."/>
            <person name="Wang J."/>
            <person name="Zhu Y."/>
            <person name="Liu G."/>
            <person name="Chen Q."/>
            <person name="Chen Z."/>
            <person name="Lan J."/>
            <person name="Che J."/>
            <person name="Ge C."/>
            <person name="Shi H."/>
            <person name="Pan Z."/>
            <person name="Liu X."/>
        </authorList>
    </citation>
    <scope>NUCLEOTIDE SEQUENCE [LARGE SCALE GENOMIC DNA]</scope>
    <source>
        <strain evidence="6">DSM 16467</strain>
    </source>
</reference>
<keyword evidence="6" id="KW-1185">Reference proteome</keyword>
<dbReference type="Pfam" id="PF12848">
    <property type="entry name" value="ABC_tran_Xtn"/>
    <property type="match status" value="1"/>
</dbReference>
<dbReference type="PATRIC" id="fig|284581.3.peg.4270"/>
<evidence type="ECO:0000313" key="6">
    <source>
        <dbReference type="Proteomes" id="UP000037558"/>
    </source>
</evidence>
<dbReference type="InterPro" id="IPR003439">
    <property type="entry name" value="ABC_transporter-like_ATP-bd"/>
</dbReference>
<feature type="coiled-coil region" evidence="3">
    <location>
        <begin position="536"/>
        <end position="621"/>
    </location>
</feature>
<dbReference type="GO" id="GO:0005524">
    <property type="term" value="F:ATP binding"/>
    <property type="evidence" value="ECO:0007669"/>
    <property type="project" value="UniProtKB-KW"/>
</dbReference>
<proteinExistence type="predicted"/>
<dbReference type="PROSITE" id="PS50893">
    <property type="entry name" value="ABC_TRANSPORTER_2"/>
    <property type="match status" value="2"/>
</dbReference>
<dbReference type="EMBL" id="LILC01000030">
    <property type="protein sequence ID" value="KOO41118.1"/>
    <property type="molecule type" value="Genomic_DNA"/>
</dbReference>
<dbReference type="InterPro" id="IPR032781">
    <property type="entry name" value="ABC_tran_Xtn"/>
</dbReference>
<dbReference type="GO" id="GO:0016887">
    <property type="term" value="F:ATP hydrolysis activity"/>
    <property type="evidence" value="ECO:0007669"/>
    <property type="project" value="InterPro"/>
</dbReference>
<evidence type="ECO:0000259" key="4">
    <source>
        <dbReference type="PROSITE" id="PS50893"/>
    </source>
</evidence>
<dbReference type="SUPFAM" id="SSF52540">
    <property type="entry name" value="P-loop containing nucleoside triphosphate hydrolases"/>
    <property type="match status" value="2"/>
</dbReference>
<dbReference type="FunFam" id="3.40.50.300:FF:000011">
    <property type="entry name" value="Putative ABC transporter ATP-binding component"/>
    <property type="match status" value="1"/>
</dbReference>
<dbReference type="RefSeq" id="WP_053403100.1">
    <property type="nucleotide sequence ID" value="NZ_LILC01000030.1"/>
</dbReference>
<dbReference type="NCBIfam" id="NF000355">
    <property type="entry name" value="ribo_prot_ABC_F"/>
    <property type="match status" value="1"/>
</dbReference>